<evidence type="ECO:0000313" key="3">
    <source>
        <dbReference type="Proteomes" id="UP000247781"/>
    </source>
</evidence>
<gene>
    <name evidence="2" type="ORF">C8E89_102182</name>
</gene>
<comment type="caution">
    <text evidence="2">The sequence shown here is derived from an EMBL/GenBank/DDBJ whole genome shotgun (WGS) entry which is preliminary data.</text>
</comment>
<evidence type="ECO:0000256" key="1">
    <source>
        <dbReference type="SAM" id="MobiDB-lite"/>
    </source>
</evidence>
<reference evidence="3" key="1">
    <citation type="submission" date="2018-05" db="EMBL/GenBank/DDBJ databases">
        <authorList>
            <person name="Deangelis K."/>
            <person name="Huntemann M."/>
            <person name="Clum A."/>
            <person name="Pillay M."/>
            <person name="Palaniappan K."/>
            <person name="Varghese N."/>
            <person name="Mikhailova N."/>
            <person name="Stamatis D."/>
            <person name="Reddy T."/>
            <person name="Daum C."/>
            <person name="Shapiro N."/>
            <person name="Ivanova N."/>
            <person name="Kyrpides N."/>
            <person name="Woyke T."/>
        </authorList>
    </citation>
    <scope>NUCLEOTIDE SEQUENCE [LARGE SCALE GENOMIC DNA]</scope>
    <source>
        <strain evidence="3">GAS496</strain>
    </source>
</reference>
<sequence length="67" mass="7172">MTMLVGEESGDSLQLLRTTPWTGKPGHRWRGARVLGDKTSGQNAGRIGVGKVEVGCHLLGEQRAIVC</sequence>
<feature type="compositionally biased region" description="Polar residues" evidence="1">
    <location>
        <begin position="11"/>
        <end position="21"/>
    </location>
</feature>
<dbReference type="Proteomes" id="UP000247781">
    <property type="component" value="Unassembled WGS sequence"/>
</dbReference>
<dbReference type="AlphaFoldDB" id="A0A318HPY6"/>
<organism evidence="2 3">
    <name type="scientific">Mycolicibacterium moriokaense</name>
    <dbReference type="NCBI Taxonomy" id="39691"/>
    <lineage>
        <taxon>Bacteria</taxon>
        <taxon>Bacillati</taxon>
        <taxon>Actinomycetota</taxon>
        <taxon>Actinomycetes</taxon>
        <taxon>Mycobacteriales</taxon>
        <taxon>Mycobacteriaceae</taxon>
        <taxon>Mycolicibacterium</taxon>
    </lineage>
</organism>
<name>A0A318HPY6_9MYCO</name>
<accession>A0A318HPY6</accession>
<evidence type="ECO:0000313" key="2">
    <source>
        <dbReference type="EMBL" id="PXX12058.1"/>
    </source>
</evidence>
<dbReference type="EMBL" id="QJJU01000002">
    <property type="protein sequence ID" value="PXX12058.1"/>
    <property type="molecule type" value="Genomic_DNA"/>
</dbReference>
<reference evidence="2 3" key="2">
    <citation type="submission" date="2018-06" db="EMBL/GenBank/DDBJ databases">
        <title>Sequencing of bacterial isolates from soil warming experiment in Harvard Forest, Massachusetts, USA.</title>
        <authorList>
            <person name="Deangelis K.PhD."/>
        </authorList>
    </citation>
    <scope>NUCLEOTIDE SEQUENCE [LARGE SCALE GENOMIC DNA]</scope>
    <source>
        <strain evidence="2 3">GAS496</strain>
    </source>
</reference>
<proteinExistence type="predicted"/>
<protein>
    <submittedName>
        <fullName evidence="2">Uncharacterized protein</fullName>
    </submittedName>
</protein>
<feature type="region of interest" description="Disordered" evidence="1">
    <location>
        <begin position="1"/>
        <end position="41"/>
    </location>
</feature>
<keyword evidence="3" id="KW-1185">Reference proteome</keyword>